<keyword evidence="2" id="KW-1185">Reference proteome</keyword>
<dbReference type="EMBL" id="JAOYFB010000004">
    <property type="protein sequence ID" value="KAK4014051.1"/>
    <property type="molecule type" value="Genomic_DNA"/>
</dbReference>
<dbReference type="Proteomes" id="UP001234178">
    <property type="component" value="Unassembled WGS sequence"/>
</dbReference>
<organism evidence="1 2">
    <name type="scientific">Daphnia magna</name>
    <dbReference type="NCBI Taxonomy" id="35525"/>
    <lineage>
        <taxon>Eukaryota</taxon>
        <taxon>Metazoa</taxon>
        <taxon>Ecdysozoa</taxon>
        <taxon>Arthropoda</taxon>
        <taxon>Crustacea</taxon>
        <taxon>Branchiopoda</taxon>
        <taxon>Diplostraca</taxon>
        <taxon>Cladocera</taxon>
        <taxon>Anomopoda</taxon>
        <taxon>Daphniidae</taxon>
        <taxon>Daphnia</taxon>
    </lineage>
</organism>
<evidence type="ECO:0000313" key="2">
    <source>
        <dbReference type="Proteomes" id="UP001234178"/>
    </source>
</evidence>
<name>A0ABQ9ZN09_9CRUS</name>
<sequence length="104" mass="11597">MGTQQALRVDGQKFNVNSLAELNGEKSTCYKRTYPSNVSNDFLVVRPSQTPRDTDHNSVLSRVVPQFFVLPKIKFTKKDNEKLTFGGSGVELGFRVKLNSACSL</sequence>
<reference evidence="1 2" key="1">
    <citation type="journal article" date="2023" name="Nucleic Acids Res.">
        <title>The hologenome of Daphnia magna reveals possible DNA methylation and microbiome-mediated evolution of the host genome.</title>
        <authorList>
            <person name="Chaturvedi A."/>
            <person name="Li X."/>
            <person name="Dhandapani V."/>
            <person name="Marshall H."/>
            <person name="Kissane S."/>
            <person name="Cuenca-Cambronero M."/>
            <person name="Asole G."/>
            <person name="Calvet F."/>
            <person name="Ruiz-Romero M."/>
            <person name="Marangio P."/>
            <person name="Guigo R."/>
            <person name="Rago D."/>
            <person name="Mirbahai L."/>
            <person name="Eastwood N."/>
            <person name="Colbourne J.K."/>
            <person name="Zhou J."/>
            <person name="Mallon E."/>
            <person name="Orsini L."/>
        </authorList>
    </citation>
    <scope>NUCLEOTIDE SEQUENCE [LARGE SCALE GENOMIC DNA]</scope>
    <source>
        <strain evidence="1">LRV0_1</strain>
    </source>
</reference>
<accession>A0ABQ9ZN09</accession>
<protein>
    <submittedName>
        <fullName evidence="1">Uncharacterized protein</fullName>
    </submittedName>
</protein>
<comment type="caution">
    <text evidence="1">The sequence shown here is derived from an EMBL/GenBank/DDBJ whole genome shotgun (WGS) entry which is preliminary data.</text>
</comment>
<proteinExistence type="predicted"/>
<evidence type="ECO:0000313" key="1">
    <source>
        <dbReference type="EMBL" id="KAK4014051.1"/>
    </source>
</evidence>
<gene>
    <name evidence="1" type="ORF">OUZ56_026597</name>
</gene>